<name>A0A6M1RSX6_9BACT</name>
<evidence type="ECO:0000313" key="4">
    <source>
        <dbReference type="Proteomes" id="UP000477311"/>
    </source>
</evidence>
<reference evidence="3 4" key="1">
    <citation type="submission" date="2020-02" db="EMBL/GenBank/DDBJ databases">
        <title>Draft genome sequence of Limisphaera ngatamarikiensis NGM72.4T, a thermophilic Verrucomicrobia grouped in subdivision 3.</title>
        <authorList>
            <person name="Carere C.R."/>
            <person name="Steen J."/>
            <person name="Hugenholtz P."/>
            <person name="Stott M.B."/>
        </authorList>
    </citation>
    <scope>NUCLEOTIDE SEQUENCE [LARGE SCALE GENOMIC DNA]</scope>
    <source>
        <strain evidence="3 4">NGM72.4</strain>
    </source>
</reference>
<evidence type="ECO:0000313" key="3">
    <source>
        <dbReference type="EMBL" id="NGO40477.1"/>
    </source>
</evidence>
<dbReference type="InterPro" id="IPR009003">
    <property type="entry name" value="Peptidase_S1_PA"/>
</dbReference>
<comment type="caution">
    <text evidence="3">The sequence shown here is derived from an EMBL/GenBank/DDBJ whole genome shotgun (WGS) entry which is preliminary data.</text>
</comment>
<dbReference type="Gene3D" id="2.40.10.120">
    <property type="match status" value="1"/>
</dbReference>
<keyword evidence="2" id="KW-0378">Hydrolase</keyword>
<dbReference type="EMBL" id="JAAKYA010000095">
    <property type="protein sequence ID" value="NGO40477.1"/>
    <property type="molecule type" value="Genomic_DNA"/>
</dbReference>
<dbReference type="InterPro" id="IPR001940">
    <property type="entry name" value="Peptidase_S1C"/>
</dbReference>
<accession>A0A6M1RSX6</accession>
<dbReference type="SUPFAM" id="SSF50494">
    <property type="entry name" value="Trypsin-like serine proteases"/>
    <property type="match status" value="1"/>
</dbReference>
<protein>
    <submittedName>
        <fullName evidence="3">Trypsin-like serine protease</fullName>
    </submittedName>
</protein>
<evidence type="ECO:0000256" key="1">
    <source>
        <dbReference type="ARBA" id="ARBA00022670"/>
    </source>
</evidence>
<dbReference type="PRINTS" id="PR00834">
    <property type="entry name" value="PROTEASES2C"/>
</dbReference>
<organism evidence="3 4">
    <name type="scientific">Limisphaera ngatamarikiensis</name>
    <dbReference type="NCBI Taxonomy" id="1324935"/>
    <lineage>
        <taxon>Bacteria</taxon>
        <taxon>Pseudomonadati</taxon>
        <taxon>Verrucomicrobiota</taxon>
        <taxon>Verrucomicrobiia</taxon>
        <taxon>Limisphaerales</taxon>
        <taxon>Limisphaeraceae</taxon>
        <taxon>Limisphaera</taxon>
    </lineage>
</organism>
<evidence type="ECO:0000256" key="2">
    <source>
        <dbReference type="ARBA" id="ARBA00022801"/>
    </source>
</evidence>
<keyword evidence="1 3" id="KW-0645">Protease</keyword>
<dbReference type="PANTHER" id="PTHR43343:SF3">
    <property type="entry name" value="PROTEASE DO-LIKE 8, CHLOROPLASTIC"/>
    <property type="match status" value="1"/>
</dbReference>
<dbReference type="Proteomes" id="UP000477311">
    <property type="component" value="Unassembled WGS sequence"/>
</dbReference>
<dbReference type="AlphaFoldDB" id="A0A6M1RSX6"/>
<dbReference type="PANTHER" id="PTHR43343">
    <property type="entry name" value="PEPTIDASE S12"/>
    <property type="match status" value="1"/>
</dbReference>
<sequence>MDLGYTVLVVPRREVTFWRRGDGEGSVRAGDGVQGDVAGLDGVGRMEGGVGSGLAGGAGDRFYVVADGDLPLRNVRELAEEVGEAVVQVRTPAGLGSGFILNEEGYLLTNFHVIEGENDIRVEVFRRRGGQLERTLYRSVRIVALNKFFDLALLKVEEPGAGPFRYVRLGDSRRLTVGERVFAVGSPLGLERTVTEGIVSTKARELQGVLYLQTTAPINPGNSGGPLFDMRGLVVGVTNMKITFGEGLGFAIPVERVREFLDHREAFAYDNSNPNSPYRYLPAPRRAIEEPDRAARE</sequence>
<keyword evidence="4" id="KW-1185">Reference proteome</keyword>
<dbReference type="Pfam" id="PF13365">
    <property type="entry name" value="Trypsin_2"/>
    <property type="match status" value="1"/>
</dbReference>
<dbReference type="GO" id="GO:0006508">
    <property type="term" value="P:proteolysis"/>
    <property type="evidence" value="ECO:0007669"/>
    <property type="project" value="UniProtKB-KW"/>
</dbReference>
<proteinExistence type="predicted"/>
<dbReference type="GO" id="GO:0004252">
    <property type="term" value="F:serine-type endopeptidase activity"/>
    <property type="evidence" value="ECO:0007669"/>
    <property type="project" value="InterPro"/>
</dbReference>
<dbReference type="InterPro" id="IPR051201">
    <property type="entry name" value="Chloro_Bact_Ser_Proteases"/>
</dbReference>
<gene>
    <name evidence="3" type="ORF">G4L39_13900</name>
</gene>